<protein>
    <submittedName>
        <fullName evidence="2">Uncharacterized protein</fullName>
    </submittedName>
</protein>
<name>A0A1Y1YC08_9PLEO</name>
<dbReference type="STRING" id="1231657.A0A1Y1YC08"/>
<evidence type="ECO:0000256" key="1">
    <source>
        <dbReference type="SAM" id="Phobius"/>
    </source>
</evidence>
<evidence type="ECO:0000313" key="3">
    <source>
        <dbReference type="Proteomes" id="UP000193144"/>
    </source>
</evidence>
<organism evidence="2 3">
    <name type="scientific">Clohesyomyces aquaticus</name>
    <dbReference type="NCBI Taxonomy" id="1231657"/>
    <lineage>
        <taxon>Eukaryota</taxon>
        <taxon>Fungi</taxon>
        <taxon>Dikarya</taxon>
        <taxon>Ascomycota</taxon>
        <taxon>Pezizomycotina</taxon>
        <taxon>Dothideomycetes</taxon>
        <taxon>Pleosporomycetidae</taxon>
        <taxon>Pleosporales</taxon>
        <taxon>Lindgomycetaceae</taxon>
        <taxon>Clohesyomyces</taxon>
    </lineage>
</organism>
<reference evidence="2 3" key="1">
    <citation type="submission" date="2016-07" db="EMBL/GenBank/DDBJ databases">
        <title>Pervasive Adenine N6-methylation of Active Genes in Fungi.</title>
        <authorList>
            <consortium name="DOE Joint Genome Institute"/>
            <person name="Mondo S.J."/>
            <person name="Dannebaum R.O."/>
            <person name="Kuo R.C."/>
            <person name="Labutti K."/>
            <person name="Haridas S."/>
            <person name="Kuo A."/>
            <person name="Salamov A."/>
            <person name="Ahrendt S.R."/>
            <person name="Lipzen A."/>
            <person name="Sullivan W."/>
            <person name="Andreopoulos W.B."/>
            <person name="Clum A."/>
            <person name="Lindquist E."/>
            <person name="Daum C."/>
            <person name="Ramamoorthy G.K."/>
            <person name="Gryganskyi A."/>
            <person name="Culley D."/>
            <person name="Magnuson J.K."/>
            <person name="James T.Y."/>
            <person name="O'Malley M.A."/>
            <person name="Stajich J.E."/>
            <person name="Spatafora J.W."/>
            <person name="Visel A."/>
            <person name="Grigoriev I.V."/>
        </authorList>
    </citation>
    <scope>NUCLEOTIDE SEQUENCE [LARGE SCALE GENOMIC DNA]</scope>
    <source>
        <strain evidence="2 3">CBS 115471</strain>
    </source>
</reference>
<keyword evidence="1" id="KW-0812">Transmembrane</keyword>
<feature type="transmembrane region" description="Helical" evidence="1">
    <location>
        <begin position="120"/>
        <end position="138"/>
    </location>
</feature>
<dbReference type="OrthoDB" id="3692311at2759"/>
<keyword evidence="1" id="KW-0472">Membrane</keyword>
<keyword evidence="3" id="KW-1185">Reference proteome</keyword>
<evidence type="ECO:0000313" key="2">
    <source>
        <dbReference type="EMBL" id="ORX95134.1"/>
    </source>
</evidence>
<keyword evidence="1" id="KW-1133">Transmembrane helix</keyword>
<feature type="transmembrane region" description="Helical" evidence="1">
    <location>
        <begin position="172"/>
        <end position="190"/>
    </location>
</feature>
<feature type="transmembrane region" description="Helical" evidence="1">
    <location>
        <begin position="78"/>
        <end position="100"/>
    </location>
</feature>
<dbReference type="EMBL" id="MCFA01000288">
    <property type="protein sequence ID" value="ORX95134.1"/>
    <property type="molecule type" value="Genomic_DNA"/>
</dbReference>
<dbReference type="AlphaFoldDB" id="A0A1Y1YC08"/>
<dbReference type="Proteomes" id="UP000193144">
    <property type="component" value="Unassembled WGS sequence"/>
</dbReference>
<feature type="transmembrane region" description="Helical" evidence="1">
    <location>
        <begin position="538"/>
        <end position="559"/>
    </location>
</feature>
<comment type="caution">
    <text evidence="2">The sequence shown here is derived from an EMBL/GenBank/DDBJ whole genome shotgun (WGS) entry which is preliminary data.</text>
</comment>
<proteinExistence type="predicted"/>
<accession>A0A1Y1YC08</accession>
<sequence>MGYTPLNRTAQSVGDIGDQRLESIELNRYAPPSGSPPESSKNRDSKAYFLEHDKPSTAVRHWPVHSQQVARLTPLRSFIMFFDAILASTPIMFIVLALIAARLDGKDVSAYGTHLRQTLLLSPTIFPVIFACLMGRCFKHIGLYYAERGITLGRLEQLVGCQSLFSALERQIALPWSVLGVLMTFVWFLSPLGGQSALRLLDQEKKYLKSTGTVHYLNPLAIQGAFVGGASAMNSGRSTYTSVFLAALLSSSKYQATPMDLWGNVKMPAYSSLKGGAAGFKDVDYSQNVTYASLIGIPVAGVQSVNTTSTYSLKTRQWDVTCENVRAVLKEDANFGNATATWKLRRPAINSCPDYPCKFNLTSQDSTENFTVADCQMTFQYVEARISCNGTSCRADSMQKLDLLGDAYTQSLDDFTRSVMIANELNSLPTTDNYGVGSPTARGSTNMEKWMYDPWNFIGATFANVDLWKLPAETLGERLTIIINTFWQSTYATTTLGGNLPKNLTELANDFSPNLTFNETKAAVTLESTFVYKTNWKWFVALLVSSIVLQIAAYAGLFLRYITLAPDIIGYASSLTFMNPYIPTPTGGTTLHGLERSALLHDLKIRIGDVCANEPVGAISVAKADEGRVGRLDRRRWYI</sequence>
<gene>
    <name evidence="2" type="ORF">BCR34DRAFT_200441</name>
</gene>